<keyword evidence="3" id="KW-1185">Reference proteome</keyword>
<feature type="region of interest" description="Disordered" evidence="1">
    <location>
        <begin position="1"/>
        <end position="22"/>
    </location>
</feature>
<dbReference type="EMBL" id="JACEIK010000436">
    <property type="protein sequence ID" value="MCD7457018.1"/>
    <property type="molecule type" value="Genomic_DNA"/>
</dbReference>
<organism evidence="2 3">
    <name type="scientific">Datura stramonium</name>
    <name type="common">Jimsonweed</name>
    <name type="synonym">Common thornapple</name>
    <dbReference type="NCBI Taxonomy" id="4076"/>
    <lineage>
        <taxon>Eukaryota</taxon>
        <taxon>Viridiplantae</taxon>
        <taxon>Streptophyta</taxon>
        <taxon>Embryophyta</taxon>
        <taxon>Tracheophyta</taxon>
        <taxon>Spermatophyta</taxon>
        <taxon>Magnoliopsida</taxon>
        <taxon>eudicotyledons</taxon>
        <taxon>Gunneridae</taxon>
        <taxon>Pentapetalae</taxon>
        <taxon>asterids</taxon>
        <taxon>lamiids</taxon>
        <taxon>Solanales</taxon>
        <taxon>Solanaceae</taxon>
        <taxon>Solanoideae</taxon>
        <taxon>Datureae</taxon>
        <taxon>Datura</taxon>
    </lineage>
</organism>
<evidence type="ECO:0000256" key="1">
    <source>
        <dbReference type="SAM" id="MobiDB-lite"/>
    </source>
</evidence>
<protein>
    <submittedName>
        <fullName evidence="2">Uncharacterized protein</fullName>
    </submittedName>
</protein>
<dbReference type="Proteomes" id="UP000823775">
    <property type="component" value="Unassembled WGS sequence"/>
</dbReference>
<proteinExistence type="predicted"/>
<name>A0ABS8SDX5_DATST</name>
<evidence type="ECO:0000313" key="2">
    <source>
        <dbReference type="EMBL" id="MCD7457018.1"/>
    </source>
</evidence>
<sequence length="87" mass="9205">MLARVGGASSSSAPRVEGHVTRATIDSESMTLIITPPATEAATPDPSSVTTALMPLLTALGPLYHRQLCQTLKYSASQVYPISRIYS</sequence>
<evidence type="ECO:0000313" key="3">
    <source>
        <dbReference type="Proteomes" id="UP000823775"/>
    </source>
</evidence>
<gene>
    <name evidence="2" type="ORF">HAX54_033913</name>
</gene>
<comment type="caution">
    <text evidence="2">The sequence shown here is derived from an EMBL/GenBank/DDBJ whole genome shotgun (WGS) entry which is preliminary data.</text>
</comment>
<accession>A0ABS8SDX5</accession>
<reference evidence="2 3" key="1">
    <citation type="journal article" date="2021" name="BMC Genomics">
        <title>Datura genome reveals duplications of psychoactive alkaloid biosynthetic genes and high mutation rate following tissue culture.</title>
        <authorList>
            <person name="Rajewski A."/>
            <person name="Carter-House D."/>
            <person name="Stajich J."/>
            <person name="Litt A."/>
        </authorList>
    </citation>
    <scope>NUCLEOTIDE SEQUENCE [LARGE SCALE GENOMIC DNA]</scope>
    <source>
        <strain evidence="2">AR-01</strain>
    </source>
</reference>